<dbReference type="EMBL" id="JAABLQ010000001">
    <property type="protein sequence ID" value="NBN78691.1"/>
    <property type="molecule type" value="Genomic_DNA"/>
</dbReference>
<organism evidence="3 4">
    <name type="scientific">Pannonibacter tanglangensis</name>
    <dbReference type="NCBI Taxonomy" id="2750084"/>
    <lineage>
        <taxon>Bacteria</taxon>
        <taxon>Pseudomonadati</taxon>
        <taxon>Pseudomonadota</taxon>
        <taxon>Alphaproteobacteria</taxon>
        <taxon>Hyphomicrobiales</taxon>
        <taxon>Stappiaceae</taxon>
        <taxon>Pannonibacter</taxon>
    </lineage>
</organism>
<keyword evidence="1" id="KW-0804">Transcription</keyword>
<dbReference type="InterPro" id="IPR006645">
    <property type="entry name" value="NGN-like_dom"/>
</dbReference>
<evidence type="ECO:0000259" key="2">
    <source>
        <dbReference type="Pfam" id="PF02357"/>
    </source>
</evidence>
<gene>
    <name evidence="3" type="ORF">GWI72_10475</name>
</gene>
<evidence type="ECO:0000313" key="4">
    <source>
        <dbReference type="Proteomes" id="UP000586722"/>
    </source>
</evidence>
<keyword evidence="4" id="KW-1185">Reference proteome</keyword>
<dbReference type="InterPro" id="IPR008991">
    <property type="entry name" value="Translation_prot_SH3-like_sf"/>
</dbReference>
<dbReference type="CDD" id="cd06091">
    <property type="entry name" value="KOW_NusG"/>
    <property type="match status" value="1"/>
</dbReference>
<sequence>MTRSMTPANYAMVQQLELMMRLVRHVPLEWVVAWCNPRCEQRAASALGDRGVLTYLPVVAERRQTGRDKRWVDTYRPMMVRYLFVGLDVAGGETVDMVRAADGVEGLLSVERGGPAVRVPVRDLTRVIATSIASFRGREIEVGHRFRLGDVVLVVDGPFAGQQVVVKGIAAGGDAVRADVSAFGGEIAATLPVDSLKASA</sequence>
<evidence type="ECO:0000256" key="1">
    <source>
        <dbReference type="ARBA" id="ARBA00023163"/>
    </source>
</evidence>
<dbReference type="Pfam" id="PF02357">
    <property type="entry name" value="NusG"/>
    <property type="match status" value="1"/>
</dbReference>
<evidence type="ECO:0000313" key="3">
    <source>
        <dbReference type="EMBL" id="NBN78691.1"/>
    </source>
</evidence>
<dbReference type="Proteomes" id="UP000586722">
    <property type="component" value="Unassembled WGS sequence"/>
</dbReference>
<dbReference type="RefSeq" id="WP_161708603.1">
    <property type="nucleotide sequence ID" value="NZ_JAABLQ010000001.1"/>
</dbReference>
<dbReference type="GO" id="GO:0006354">
    <property type="term" value="P:DNA-templated transcription elongation"/>
    <property type="evidence" value="ECO:0007669"/>
    <property type="project" value="InterPro"/>
</dbReference>
<dbReference type="SUPFAM" id="SSF82679">
    <property type="entry name" value="N-utilization substance G protein NusG, N-terminal domain"/>
    <property type="match status" value="1"/>
</dbReference>
<reference evidence="4" key="1">
    <citation type="submission" date="2020-01" db="EMBL/GenBank/DDBJ databases">
        <authorList>
            <person name="Fang Y."/>
            <person name="Sun R."/>
            <person name="Nie L."/>
            <person name="He J."/>
            <person name="Hao L."/>
            <person name="Wang L."/>
            <person name="Su S."/>
            <person name="Lv E."/>
            <person name="Zhang Z."/>
            <person name="Xie R."/>
            <person name="Liu H."/>
        </authorList>
    </citation>
    <scope>NUCLEOTIDE SEQUENCE [LARGE SCALE GENOMIC DNA]</scope>
    <source>
        <strain evidence="4">XCT-53</strain>
    </source>
</reference>
<dbReference type="Gene3D" id="3.30.70.940">
    <property type="entry name" value="NusG, N-terminal domain"/>
    <property type="match status" value="1"/>
</dbReference>
<dbReference type="InterPro" id="IPR036735">
    <property type="entry name" value="NGN_dom_sf"/>
</dbReference>
<dbReference type="SUPFAM" id="SSF50104">
    <property type="entry name" value="Translation proteins SH3-like domain"/>
    <property type="match status" value="1"/>
</dbReference>
<dbReference type="AlphaFoldDB" id="A0A7X5J9P1"/>
<proteinExistence type="predicted"/>
<accession>A0A7X5J9P1</accession>
<protein>
    <recommendedName>
        <fullName evidence="2">NusG-like N-terminal domain-containing protein</fullName>
    </recommendedName>
</protein>
<comment type="caution">
    <text evidence="3">The sequence shown here is derived from an EMBL/GenBank/DDBJ whole genome shotgun (WGS) entry which is preliminary data.</text>
</comment>
<name>A0A7X5J9P1_9HYPH</name>
<feature type="domain" description="NusG-like N-terminal" evidence="2">
    <location>
        <begin position="29"/>
        <end position="120"/>
    </location>
</feature>